<evidence type="ECO:0000256" key="1">
    <source>
        <dbReference type="ARBA" id="ARBA00022618"/>
    </source>
</evidence>
<dbReference type="PANTHER" id="PTHR35798:SF1">
    <property type="entry name" value="CELL DIVISION PROTEIN SEPF"/>
    <property type="match status" value="1"/>
</dbReference>
<sequence>MAKVLNKVMGILGLDDGNIDDYEEESSNDEKAFEREYEEEIDEPIVSKRNSKVVNIHTNATMRVIISRPKDYDEATTICDELKNRKIIVVNVSDLEPKIAQRLLDFMGGASYVLNGELQEVEKNVYILSPSNVEVTNELKTEISGKGMFAWTK</sequence>
<dbReference type="OrthoDB" id="9815206at2"/>
<dbReference type="RefSeq" id="WP_084113592.1">
    <property type="nucleotide sequence ID" value="NZ_FWXH01000002.1"/>
</dbReference>
<keyword evidence="1 5" id="KW-0132">Cell division</keyword>
<reference evidence="6 7" key="1">
    <citation type="submission" date="2017-04" db="EMBL/GenBank/DDBJ databases">
        <authorList>
            <person name="Afonso C.L."/>
            <person name="Miller P.J."/>
            <person name="Scott M.A."/>
            <person name="Spackman E."/>
            <person name="Goraichik I."/>
            <person name="Dimitrov K.M."/>
            <person name="Suarez D.L."/>
            <person name="Swayne D.E."/>
        </authorList>
    </citation>
    <scope>NUCLEOTIDE SEQUENCE [LARGE SCALE GENOMIC DNA]</scope>
    <source>
        <strain evidence="6 7">DSM 12555</strain>
    </source>
</reference>
<dbReference type="HAMAP" id="MF_01197">
    <property type="entry name" value="SepF"/>
    <property type="match status" value="1"/>
</dbReference>
<evidence type="ECO:0000256" key="4">
    <source>
        <dbReference type="ARBA" id="ARBA00044936"/>
    </source>
</evidence>
<keyword evidence="5" id="KW-0963">Cytoplasm</keyword>
<evidence type="ECO:0000256" key="2">
    <source>
        <dbReference type="ARBA" id="ARBA00023210"/>
    </source>
</evidence>
<evidence type="ECO:0000256" key="3">
    <source>
        <dbReference type="ARBA" id="ARBA00023306"/>
    </source>
</evidence>
<dbReference type="Gene3D" id="3.30.110.150">
    <property type="entry name" value="SepF-like protein"/>
    <property type="match status" value="1"/>
</dbReference>
<evidence type="ECO:0000256" key="5">
    <source>
        <dbReference type="HAMAP-Rule" id="MF_01197"/>
    </source>
</evidence>
<evidence type="ECO:0000313" key="6">
    <source>
        <dbReference type="EMBL" id="SMC17688.1"/>
    </source>
</evidence>
<proteinExistence type="inferred from homology"/>
<organism evidence="6 7">
    <name type="scientific">Clostridium acidisoli DSM 12555</name>
    <dbReference type="NCBI Taxonomy" id="1121291"/>
    <lineage>
        <taxon>Bacteria</taxon>
        <taxon>Bacillati</taxon>
        <taxon>Bacillota</taxon>
        <taxon>Clostridia</taxon>
        <taxon>Eubacteriales</taxon>
        <taxon>Clostridiaceae</taxon>
        <taxon>Clostridium</taxon>
    </lineage>
</organism>
<name>A0A1W1X1S5_9CLOT</name>
<dbReference type="GO" id="GO:0005737">
    <property type="term" value="C:cytoplasm"/>
    <property type="evidence" value="ECO:0007669"/>
    <property type="project" value="UniProtKB-SubCell"/>
</dbReference>
<dbReference type="GO" id="GO:0043093">
    <property type="term" value="P:FtsZ-dependent cytokinesis"/>
    <property type="evidence" value="ECO:0007669"/>
    <property type="project" value="UniProtKB-UniRule"/>
</dbReference>
<comment type="subcellular location">
    <subcellularLocation>
        <location evidence="5">Cytoplasm</location>
    </subcellularLocation>
    <text evidence="5">Localizes to the division site, in a FtsZ-dependent manner.</text>
</comment>
<dbReference type="Proteomes" id="UP000192468">
    <property type="component" value="Unassembled WGS sequence"/>
</dbReference>
<dbReference type="STRING" id="1121291.SAMN02745134_00404"/>
<keyword evidence="3 5" id="KW-0131">Cell cycle</keyword>
<keyword evidence="2 5" id="KW-0717">Septation</keyword>
<keyword evidence="7" id="KW-1185">Reference proteome</keyword>
<accession>A0A1W1X1S5</accession>
<dbReference type="EMBL" id="FWXH01000002">
    <property type="protein sequence ID" value="SMC17688.1"/>
    <property type="molecule type" value="Genomic_DNA"/>
</dbReference>
<comment type="subunit">
    <text evidence="5">Homodimer. Interacts with FtsZ.</text>
</comment>
<gene>
    <name evidence="5" type="primary">sepF</name>
    <name evidence="6" type="ORF">SAMN02745134_00404</name>
</gene>
<dbReference type="InterPro" id="IPR007561">
    <property type="entry name" value="Cell_div_SepF/SepF-rel"/>
</dbReference>
<dbReference type="GO" id="GO:0000917">
    <property type="term" value="P:division septum assembly"/>
    <property type="evidence" value="ECO:0007669"/>
    <property type="project" value="UniProtKB-KW"/>
</dbReference>
<dbReference type="InterPro" id="IPR023052">
    <property type="entry name" value="Cell_div_SepF"/>
</dbReference>
<evidence type="ECO:0000313" key="7">
    <source>
        <dbReference type="Proteomes" id="UP000192468"/>
    </source>
</evidence>
<comment type="similarity">
    <text evidence="5">Belongs to the SepF family.</text>
</comment>
<dbReference type="AlphaFoldDB" id="A0A1W1X1S5"/>
<comment type="function">
    <text evidence="4 5">Cell division protein that is part of the divisome complex and is recruited early to the Z-ring. Probably stimulates Z-ring formation, perhaps through the cross-linking of FtsZ protofilaments. Its function overlaps with FtsA.</text>
</comment>
<dbReference type="PANTHER" id="PTHR35798">
    <property type="entry name" value="CELL DIVISION PROTEIN SEPF"/>
    <property type="match status" value="1"/>
</dbReference>
<dbReference type="Pfam" id="PF04472">
    <property type="entry name" value="SepF"/>
    <property type="match status" value="1"/>
</dbReference>
<dbReference type="InterPro" id="IPR038594">
    <property type="entry name" value="SepF-like_sf"/>
</dbReference>
<protein>
    <recommendedName>
        <fullName evidence="5">Cell division protein SepF</fullName>
    </recommendedName>
</protein>